<organism evidence="1 2">
    <name type="scientific">Eumeta variegata</name>
    <name type="common">Bagworm moth</name>
    <name type="synonym">Eumeta japonica</name>
    <dbReference type="NCBI Taxonomy" id="151549"/>
    <lineage>
        <taxon>Eukaryota</taxon>
        <taxon>Metazoa</taxon>
        <taxon>Ecdysozoa</taxon>
        <taxon>Arthropoda</taxon>
        <taxon>Hexapoda</taxon>
        <taxon>Insecta</taxon>
        <taxon>Pterygota</taxon>
        <taxon>Neoptera</taxon>
        <taxon>Endopterygota</taxon>
        <taxon>Lepidoptera</taxon>
        <taxon>Glossata</taxon>
        <taxon>Ditrysia</taxon>
        <taxon>Tineoidea</taxon>
        <taxon>Psychidae</taxon>
        <taxon>Oiketicinae</taxon>
        <taxon>Eumeta</taxon>
    </lineage>
</organism>
<dbReference type="AlphaFoldDB" id="A0A4C1VN42"/>
<comment type="caution">
    <text evidence="1">The sequence shown here is derived from an EMBL/GenBank/DDBJ whole genome shotgun (WGS) entry which is preliminary data.</text>
</comment>
<name>A0A4C1VN42_EUMVA</name>
<dbReference type="OrthoDB" id="412981at2759"/>
<protein>
    <submittedName>
        <fullName evidence="1">Uncharacterized protein</fullName>
    </submittedName>
</protein>
<sequence>MLIRRDIMHEAEQLSDFKTMHSIGIRVGSSEQEIRLFAAYRTFSTRISLEALHLGASFETAADVEVSANLLVDRIKEAQARATTLFPASTSRRGDLPLSIKRRIQHKRRPHKLWTHTRCPKLKKELKDLFRNISEAVKDFRGMNWEAYIDRADESARSLNQLCRQLIKAAAPKCPITDRSGVCRYDAKARVEMIAECLAEQFIPNPPANSPNLQEHYTQVENRVEEFMYMPLPPSRRSICHPSCAIQDSDAPPQKEGLRTGWHINSRAEASTQKCNCGHEQSVQRNTPHWSLPQ</sequence>
<dbReference type="Proteomes" id="UP000299102">
    <property type="component" value="Unassembled WGS sequence"/>
</dbReference>
<accession>A0A4C1VN42</accession>
<gene>
    <name evidence="1" type="ORF">EVAR_26971_1</name>
</gene>
<evidence type="ECO:0000313" key="2">
    <source>
        <dbReference type="Proteomes" id="UP000299102"/>
    </source>
</evidence>
<evidence type="ECO:0000313" key="1">
    <source>
        <dbReference type="EMBL" id="GBP39185.1"/>
    </source>
</evidence>
<reference evidence="1 2" key="1">
    <citation type="journal article" date="2019" name="Commun. Biol.">
        <title>The bagworm genome reveals a unique fibroin gene that provides high tensile strength.</title>
        <authorList>
            <person name="Kono N."/>
            <person name="Nakamura H."/>
            <person name="Ohtoshi R."/>
            <person name="Tomita M."/>
            <person name="Numata K."/>
            <person name="Arakawa K."/>
        </authorList>
    </citation>
    <scope>NUCLEOTIDE SEQUENCE [LARGE SCALE GENOMIC DNA]</scope>
</reference>
<dbReference type="EMBL" id="BGZK01000361">
    <property type="protein sequence ID" value="GBP39185.1"/>
    <property type="molecule type" value="Genomic_DNA"/>
</dbReference>
<proteinExistence type="predicted"/>
<keyword evidence="2" id="KW-1185">Reference proteome</keyword>